<dbReference type="PROSITE" id="PS51123">
    <property type="entry name" value="OMPA_2"/>
    <property type="match status" value="1"/>
</dbReference>
<dbReference type="InterPro" id="IPR007055">
    <property type="entry name" value="BON_dom"/>
</dbReference>
<dbReference type="InterPro" id="IPR036737">
    <property type="entry name" value="OmpA-like_sf"/>
</dbReference>
<organism evidence="4">
    <name type="scientific">Planktothricoides sp. SpSt-374</name>
    <dbReference type="NCBI Taxonomy" id="2282167"/>
    <lineage>
        <taxon>Bacteria</taxon>
        <taxon>Bacillati</taxon>
        <taxon>Cyanobacteriota</taxon>
        <taxon>Cyanophyceae</taxon>
        <taxon>Oscillatoriophycideae</taxon>
        <taxon>Oscillatoriales</taxon>
        <taxon>Oscillatoriaceae</taxon>
        <taxon>Planktothricoides</taxon>
    </lineage>
</organism>
<feature type="compositionally biased region" description="Pro residues" evidence="2">
    <location>
        <begin position="143"/>
        <end position="158"/>
    </location>
</feature>
<feature type="region of interest" description="Disordered" evidence="2">
    <location>
        <begin position="137"/>
        <end position="172"/>
    </location>
</feature>
<keyword evidence="1" id="KW-0472">Membrane</keyword>
<protein>
    <submittedName>
        <fullName evidence="4">BON domain-containing protein</fullName>
    </submittedName>
</protein>
<dbReference type="InterPro" id="IPR006665">
    <property type="entry name" value="OmpA-like"/>
</dbReference>
<dbReference type="PANTHER" id="PTHR30329">
    <property type="entry name" value="STATOR ELEMENT OF FLAGELLAR MOTOR COMPLEX"/>
    <property type="match status" value="1"/>
</dbReference>
<dbReference type="Gene3D" id="3.30.1330.60">
    <property type="entry name" value="OmpA-like domain"/>
    <property type="match status" value="1"/>
</dbReference>
<dbReference type="CDD" id="cd07185">
    <property type="entry name" value="OmpA_C-like"/>
    <property type="match status" value="1"/>
</dbReference>
<reference evidence="4" key="1">
    <citation type="journal article" date="2020" name="mSystems">
        <title>Genome- and Community-Level Interaction Insights into Carbon Utilization and Element Cycling Functions of Hydrothermarchaeota in Hydrothermal Sediment.</title>
        <authorList>
            <person name="Zhou Z."/>
            <person name="Liu Y."/>
            <person name="Xu W."/>
            <person name="Pan J."/>
            <person name="Luo Z.H."/>
            <person name="Li M."/>
        </authorList>
    </citation>
    <scope>NUCLEOTIDE SEQUENCE [LARGE SCALE GENOMIC DNA]</scope>
    <source>
        <strain evidence="4">SpSt-374</strain>
    </source>
</reference>
<sequence>MTESRVRDPQAVNEQLAQLLDVLVELQTAEEPDAAPVPEAPGLDKNPDRTLALSGELPERKSAPESQTSTNGDLWGLEKALTPPETTITTASPGASEAKELLAPPEENINERNASQEREKRQGRLQTALQHYEMREHFSPKSFPSPSPPQEQLPPPPTSKLTKVEPPPNSEEQAALTLRQAKDLVSLLAPWQDSEVDEKVAGLQQTVIQLNQKLQQLQKQVYEPTELIDPLLPLISELLKGKAYESEVNIFDAMVPVIDRVIMERSQQDRKAMSAALSALIPEAISQHITEAPDEVAEALGPAMGRAIKEQIRLERDAMVDALYPVIGNTISKYMGEVVREINAKVENTLSMEGVQRKLRAKMQGVSEAELILRESSPFTVKAVFLIHKGSGLVIAEVQPSEDERLESDMIAGMLTAIRSFASECMAPGGNVSELNEIEYDNFKLLLEVAGYCYLAVVSQGVVPKEFIKNLRGTLSAIVENYDKQMEGFDGDSDSVPPGIHTLLDGLIWQKFHRSGSNHDEKKPVSLLAIAAVVLFGMGVWSIANAIGAHTEAKVMSALAEAPELSVYRLSADAGWGTVRLEGKLPNQRLRQKAGLLAANAVPKKKIENQILAVQVPPDPVLVRAEVQRVTVLLNQMLGIKITTTYTGSTVIVEGQVQDVARARQILKAFDQIPGVDSALVGVQLQELTIASRIYFAPGAASLNLAEAKSQLEDLKSFLATDPTIILRVVGHTDPSGAPEINQKLAIDRATAVKQALVELGVAGDRLQVAGYASSPADLKSDEPLWMSRCVRFEVIPTVVVPSDRAQPQ</sequence>
<name>A0A7C3ZLR0_9CYAN</name>
<dbReference type="GO" id="GO:0016020">
    <property type="term" value="C:membrane"/>
    <property type="evidence" value="ECO:0007669"/>
    <property type="project" value="UniProtKB-UniRule"/>
</dbReference>
<proteinExistence type="predicted"/>
<comment type="caution">
    <text evidence="4">The sequence shown here is derived from an EMBL/GenBank/DDBJ whole genome shotgun (WGS) entry which is preliminary data.</text>
</comment>
<dbReference type="PANTHER" id="PTHR30329:SF21">
    <property type="entry name" value="LIPOPROTEIN YIAD-RELATED"/>
    <property type="match status" value="1"/>
</dbReference>
<evidence type="ECO:0000256" key="2">
    <source>
        <dbReference type="SAM" id="MobiDB-lite"/>
    </source>
</evidence>
<accession>A0A7C3ZLR0</accession>
<evidence type="ECO:0000256" key="1">
    <source>
        <dbReference type="PROSITE-ProRule" id="PRU00473"/>
    </source>
</evidence>
<dbReference type="InterPro" id="IPR050330">
    <property type="entry name" value="Bact_OuterMem_StrucFunc"/>
</dbReference>
<feature type="region of interest" description="Disordered" evidence="2">
    <location>
        <begin position="29"/>
        <end position="125"/>
    </location>
</feature>
<evidence type="ECO:0000259" key="3">
    <source>
        <dbReference type="PROSITE" id="PS51123"/>
    </source>
</evidence>
<evidence type="ECO:0000313" key="4">
    <source>
        <dbReference type="EMBL" id="HGG02005.1"/>
    </source>
</evidence>
<feature type="compositionally biased region" description="Polar residues" evidence="2">
    <location>
        <begin position="84"/>
        <end position="93"/>
    </location>
</feature>
<gene>
    <name evidence="4" type="ORF">ENR15_15520</name>
</gene>
<dbReference type="SUPFAM" id="SSF103088">
    <property type="entry name" value="OmpA-like"/>
    <property type="match status" value="1"/>
</dbReference>
<dbReference type="Pfam" id="PF00691">
    <property type="entry name" value="OmpA"/>
    <property type="match status" value="1"/>
</dbReference>
<feature type="domain" description="OmpA-like" evidence="3">
    <location>
        <begin position="683"/>
        <end position="799"/>
    </location>
</feature>
<dbReference type="AlphaFoldDB" id="A0A7C3ZLR0"/>
<dbReference type="EMBL" id="DSPX01000157">
    <property type="protein sequence ID" value="HGG02005.1"/>
    <property type="molecule type" value="Genomic_DNA"/>
</dbReference>
<dbReference type="Pfam" id="PF04972">
    <property type="entry name" value="BON"/>
    <property type="match status" value="1"/>
</dbReference>